<dbReference type="Gene3D" id="3.10.105.10">
    <property type="entry name" value="Dipeptide-binding Protein, Domain 3"/>
    <property type="match status" value="1"/>
</dbReference>
<organism evidence="3 4">
    <name type="scientific">Deinococcus petrolearius</name>
    <dbReference type="NCBI Taxonomy" id="1751295"/>
    <lineage>
        <taxon>Bacteria</taxon>
        <taxon>Thermotogati</taxon>
        <taxon>Deinococcota</taxon>
        <taxon>Deinococci</taxon>
        <taxon>Deinococcales</taxon>
        <taxon>Deinococcaceae</taxon>
        <taxon>Deinococcus</taxon>
    </lineage>
</organism>
<protein>
    <submittedName>
        <fullName evidence="3">ABC transporter substrate-binding protein</fullName>
    </submittedName>
</protein>
<dbReference type="PIRSF" id="PIRSF002741">
    <property type="entry name" value="MppA"/>
    <property type="match status" value="1"/>
</dbReference>
<dbReference type="Proteomes" id="UP001595979">
    <property type="component" value="Unassembled WGS sequence"/>
</dbReference>
<proteinExistence type="predicted"/>
<dbReference type="CDD" id="cd08512">
    <property type="entry name" value="PBP2_NikA_DppA_OppA_like_7"/>
    <property type="match status" value="1"/>
</dbReference>
<sequence>MSRLPSRAALLGALLLAGSALAASPRDTLVIQSSSDIPTLDPGGTYDTASGAIVENLYETLLAYRGNSLTRLEPLLATKWTVSNSGKTYTFDLRSGVKFHSGAAMTCADAEYTFRRNVLTNNSSNGNWFMAESLLGTQSNAYEDKSITWARVAAAVKCNGAGQLVFTLPKVDPAFLAKLASAGQSVIERAYSARLGEWSGTEADWKTWVGKDLSETRLSRAPNGTGAYRFVRQDANTFVAQAFDGYWGKRPALRNVVQQKVAELATRQQAFLRGDADLIDGGGRAADETQLRGRAGVAWLDNLPNVTAGAVVMNQAIKASSLLGSGKLDGKGIPRDFFKDEDVRRAFAYSFNYAQYISDVLRGKGTQRTMLLPDVFPGYDASGRTYRFDPAQARSAFQRAWGGQVWKQGFVLTANYRAGNVTAQTAMEILKKNVEALNPRFKVNIQPKQWSDMLDASSRGEEAMIILNWAPDYADPDNFMYTYYASDGYYAPRSNYRDERADSWLRTARQTVSLSERTRLYARVAARVHDLAPYINLPAAVNYIFYRSNLGGISAETYNPMMSFMTGTNWKDLRKN</sequence>
<name>A0ABW1DPB7_9DEIO</name>
<dbReference type="InterPro" id="IPR000914">
    <property type="entry name" value="SBP_5_dom"/>
</dbReference>
<dbReference type="RefSeq" id="WP_380051615.1">
    <property type="nucleotide sequence ID" value="NZ_JBHSOH010000034.1"/>
</dbReference>
<dbReference type="PANTHER" id="PTHR30290">
    <property type="entry name" value="PERIPLASMIC BINDING COMPONENT OF ABC TRANSPORTER"/>
    <property type="match status" value="1"/>
</dbReference>
<keyword evidence="1" id="KW-0732">Signal</keyword>
<evidence type="ECO:0000256" key="1">
    <source>
        <dbReference type="SAM" id="SignalP"/>
    </source>
</evidence>
<reference evidence="4" key="1">
    <citation type="journal article" date="2019" name="Int. J. Syst. Evol. Microbiol.">
        <title>The Global Catalogue of Microorganisms (GCM) 10K type strain sequencing project: providing services to taxonomists for standard genome sequencing and annotation.</title>
        <authorList>
            <consortium name="The Broad Institute Genomics Platform"/>
            <consortium name="The Broad Institute Genome Sequencing Center for Infectious Disease"/>
            <person name="Wu L."/>
            <person name="Ma J."/>
        </authorList>
    </citation>
    <scope>NUCLEOTIDE SEQUENCE [LARGE SCALE GENOMIC DNA]</scope>
    <source>
        <strain evidence="4">CGMCC 1.15053</strain>
    </source>
</reference>
<feature type="domain" description="Solute-binding protein family 5" evidence="2">
    <location>
        <begin position="72"/>
        <end position="489"/>
    </location>
</feature>
<dbReference type="Pfam" id="PF00496">
    <property type="entry name" value="SBP_bac_5"/>
    <property type="match status" value="1"/>
</dbReference>
<dbReference type="InterPro" id="IPR039424">
    <property type="entry name" value="SBP_5"/>
</dbReference>
<comment type="caution">
    <text evidence="3">The sequence shown here is derived from an EMBL/GenBank/DDBJ whole genome shotgun (WGS) entry which is preliminary data.</text>
</comment>
<dbReference type="SUPFAM" id="SSF53850">
    <property type="entry name" value="Periplasmic binding protein-like II"/>
    <property type="match status" value="1"/>
</dbReference>
<gene>
    <name evidence="3" type="ORF">ACFPQ6_16945</name>
</gene>
<feature type="signal peptide" evidence="1">
    <location>
        <begin position="1"/>
        <end position="22"/>
    </location>
</feature>
<evidence type="ECO:0000259" key="2">
    <source>
        <dbReference type="Pfam" id="PF00496"/>
    </source>
</evidence>
<accession>A0ABW1DPB7</accession>
<dbReference type="Gene3D" id="3.40.190.10">
    <property type="entry name" value="Periplasmic binding protein-like II"/>
    <property type="match status" value="1"/>
</dbReference>
<feature type="chain" id="PRO_5045850129" evidence="1">
    <location>
        <begin position="23"/>
        <end position="576"/>
    </location>
</feature>
<evidence type="ECO:0000313" key="4">
    <source>
        <dbReference type="Proteomes" id="UP001595979"/>
    </source>
</evidence>
<evidence type="ECO:0000313" key="3">
    <source>
        <dbReference type="EMBL" id="MFC5849992.1"/>
    </source>
</evidence>
<keyword evidence="4" id="KW-1185">Reference proteome</keyword>
<dbReference type="InterPro" id="IPR030678">
    <property type="entry name" value="Peptide/Ni-bd"/>
</dbReference>
<dbReference type="PANTHER" id="PTHR30290:SF34">
    <property type="entry name" value="ABC TRANSPORTER, PERIPLASMIC OLIGO-PEPTIDE BINDING PROTEIN, PUTATIVE-RELATED"/>
    <property type="match status" value="1"/>
</dbReference>
<dbReference type="EMBL" id="JBHSOH010000034">
    <property type="protein sequence ID" value="MFC5849992.1"/>
    <property type="molecule type" value="Genomic_DNA"/>
</dbReference>